<organism evidence="1">
    <name type="scientific">hydrothermal vent metagenome</name>
    <dbReference type="NCBI Taxonomy" id="652676"/>
    <lineage>
        <taxon>unclassified sequences</taxon>
        <taxon>metagenomes</taxon>
        <taxon>ecological metagenomes</taxon>
    </lineage>
</organism>
<dbReference type="AlphaFoldDB" id="A0A170PNP6"/>
<accession>A0A170PNP6</accession>
<protein>
    <recommendedName>
        <fullName evidence="2">Glycosyltransferase</fullName>
    </recommendedName>
</protein>
<evidence type="ECO:0008006" key="2">
    <source>
        <dbReference type="Google" id="ProtNLM"/>
    </source>
</evidence>
<reference evidence="1" key="1">
    <citation type="submission" date="2015-10" db="EMBL/GenBank/DDBJ databases">
        <authorList>
            <person name="Gilbert D.G."/>
        </authorList>
    </citation>
    <scope>NUCLEOTIDE SEQUENCE</scope>
</reference>
<dbReference type="EMBL" id="CZQE01000157">
    <property type="protein sequence ID" value="CUS44506.1"/>
    <property type="molecule type" value="Genomic_DNA"/>
</dbReference>
<sequence length="239" mass="27027">MSDPAARLQIVLWKWRHPRKLHVLFDYSAEAVNRLRHELAEHLTIPHDVVCITDDPNGIDSGIRVLPLWDDAAALGGCWRRLRAFVPDMAELIGPRFAWIDLDSTILGSMDAILSRTEDIVLYRSNSIEGTPYNGSMLLMTAGARPQVWRDFDAQRSPEITRAAGLNGTDQAWFGHVLGSGEAVWTAKDGVMHFVRDCVPDLPPQSRIVFFPGVQKMHMPNARRHAPWIDEKRRMTGTR</sequence>
<evidence type="ECO:0000313" key="1">
    <source>
        <dbReference type="EMBL" id="CUS44506.1"/>
    </source>
</evidence>
<proteinExistence type="predicted"/>
<gene>
    <name evidence="1" type="ORF">MGWOODY_Smn3612</name>
</gene>
<name>A0A170PNP6_9ZZZZ</name>